<reference evidence="2 3" key="1">
    <citation type="submission" date="2019-02" db="EMBL/GenBank/DDBJ databases">
        <title>Deep-cultivation of Planctomycetes and their phenomic and genomic characterization uncovers novel biology.</title>
        <authorList>
            <person name="Wiegand S."/>
            <person name="Jogler M."/>
            <person name="Boedeker C."/>
            <person name="Pinto D."/>
            <person name="Vollmers J."/>
            <person name="Rivas-Marin E."/>
            <person name="Kohn T."/>
            <person name="Peeters S.H."/>
            <person name="Heuer A."/>
            <person name="Rast P."/>
            <person name="Oberbeckmann S."/>
            <person name="Bunk B."/>
            <person name="Jeske O."/>
            <person name="Meyerdierks A."/>
            <person name="Storesund J.E."/>
            <person name="Kallscheuer N."/>
            <person name="Luecker S."/>
            <person name="Lage O.M."/>
            <person name="Pohl T."/>
            <person name="Merkel B.J."/>
            <person name="Hornburger P."/>
            <person name="Mueller R.-W."/>
            <person name="Bruemmer F."/>
            <person name="Labrenz M."/>
            <person name="Spormann A.M."/>
            <person name="Op Den Camp H."/>
            <person name="Overmann J."/>
            <person name="Amann R."/>
            <person name="Jetten M.S.M."/>
            <person name="Mascher T."/>
            <person name="Medema M.H."/>
            <person name="Devos D.P."/>
            <person name="Kaster A.-K."/>
            <person name="Ovreas L."/>
            <person name="Rohde M."/>
            <person name="Galperin M.Y."/>
            <person name="Jogler C."/>
        </authorList>
    </citation>
    <scope>NUCLEOTIDE SEQUENCE [LARGE SCALE GENOMIC DNA]</scope>
    <source>
        <strain evidence="2 3">Poly51</strain>
    </source>
</reference>
<dbReference type="OrthoDB" id="9852559at2"/>
<accession>A0A5C6FJX3</accession>
<dbReference type="EMBL" id="SJPW01000001">
    <property type="protein sequence ID" value="TWU60359.1"/>
    <property type="molecule type" value="Genomic_DNA"/>
</dbReference>
<evidence type="ECO:0000313" key="2">
    <source>
        <dbReference type="EMBL" id="TWU60359.1"/>
    </source>
</evidence>
<sequence>MKPSLATTSALTASALWLVVFRLNWGLALFLAAIAPLALGVARLVQTQASNRWDSFWLIFGGLLLAYAFAPGPYVGLGQLYYQVTGSPGFWGEAFSVVFSPHMALSVGRFGSDQFNTGLWDYIVQWQILCS</sequence>
<dbReference type="AlphaFoldDB" id="A0A5C6FJX3"/>
<name>A0A5C6FJX3_9BACT</name>
<keyword evidence="3" id="KW-1185">Reference proteome</keyword>
<comment type="caution">
    <text evidence="2">The sequence shown here is derived from an EMBL/GenBank/DDBJ whole genome shotgun (WGS) entry which is preliminary data.</text>
</comment>
<organism evidence="2 3">
    <name type="scientific">Rubripirellula tenax</name>
    <dbReference type="NCBI Taxonomy" id="2528015"/>
    <lineage>
        <taxon>Bacteria</taxon>
        <taxon>Pseudomonadati</taxon>
        <taxon>Planctomycetota</taxon>
        <taxon>Planctomycetia</taxon>
        <taxon>Pirellulales</taxon>
        <taxon>Pirellulaceae</taxon>
        <taxon>Rubripirellula</taxon>
    </lineage>
</organism>
<keyword evidence="1" id="KW-1133">Transmembrane helix</keyword>
<dbReference type="Proteomes" id="UP000318288">
    <property type="component" value="Unassembled WGS sequence"/>
</dbReference>
<evidence type="ECO:0000256" key="1">
    <source>
        <dbReference type="SAM" id="Phobius"/>
    </source>
</evidence>
<protein>
    <submittedName>
        <fullName evidence="2">Uncharacterized protein</fullName>
    </submittedName>
</protein>
<gene>
    <name evidence="2" type="ORF">Poly51_06340</name>
</gene>
<feature type="transmembrane region" description="Helical" evidence="1">
    <location>
        <begin position="25"/>
        <end position="45"/>
    </location>
</feature>
<evidence type="ECO:0000313" key="3">
    <source>
        <dbReference type="Proteomes" id="UP000318288"/>
    </source>
</evidence>
<keyword evidence="1" id="KW-0472">Membrane</keyword>
<dbReference type="RefSeq" id="WP_146454094.1">
    <property type="nucleotide sequence ID" value="NZ_SJPW01000001.1"/>
</dbReference>
<proteinExistence type="predicted"/>
<feature type="transmembrane region" description="Helical" evidence="1">
    <location>
        <begin position="57"/>
        <end position="82"/>
    </location>
</feature>
<keyword evidence="1" id="KW-0812">Transmembrane</keyword>